<evidence type="ECO:0000256" key="1">
    <source>
        <dbReference type="SAM" id="SignalP"/>
    </source>
</evidence>
<dbReference type="KEGG" id="bvq:FHE72_16685"/>
<sequence>MKNLAIKLFMLTALVTLVAGCSTPNESDEYVETIQTFLKNEFTGPDDELKAAFKQDGAFPPELKEYVDENYKPLVMDWEDMFNKNHILFYQRMAYEKGYQLKPTNIEMIKDQDLAYDYEVKVEYEKNGESNTTTVSGRMNLNDDGEIVTIRNMDDGGLLEKLSQ</sequence>
<feature type="chain" id="PRO_5038862844" evidence="1">
    <location>
        <begin position="20"/>
        <end position="164"/>
    </location>
</feature>
<evidence type="ECO:0000313" key="2">
    <source>
        <dbReference type="EMBL" id="QHE62470.1"/>
    </source>
</evidence>
<accession>A0A6I6UUY5</accession>
<keyword evidence="1" id="KW-0732">Signal</keyword>
<organism evidence="2 3">
    <name type="scientific">Rossellomorea vietnamensis</name>
    <dbReference type="NCBI Taxonomy" id="218284"/>
    <lineage>
        <taxon>Bacteria</taxon>
        <taxon>Bacillati</taxon>
        <taxon>Bacillota</taxon>
        <taxon>Bacilli</taxon>
        <taxon>Bacillales</taxon>
        <taxon>Bacillaceae</taxon>
        <taxon>Rossellomorea</taxon>
    </lineage>
</organism>
<protein>
    <submittedName>
        <fullName evidence="2">Uncharacterized protein</fullName>
    </submittedName>
</protein>
<feature type="signal peptide" evidence="1">
    <location>
        <begin position="1"/>
        <end position="19"/>
    </location>
</feature>
<dbReference type="EMBL" id="CP047394">
    <property type="protein sequence ID" value="QHE62470.1"/>
    <property type="molecule type" value="Genomic_DNA"/>
</dbReference>
<evidence type="ECO:0000313" key="3">
    <source>
        <dbReference type="Proteomes" id="UP000465062"/>
    </source>
</evidence>
<dbReference type="AlphaFoldDB" id="A0A6I6UUY5"/>
<gene>
    <name evidence="2" type="ORF">FHE72_16685</name>
</gene>
<dbReference type="RefSeq" id="WP_159362383.1">
    <property type="nucleotide sequence ID" value="NZ_CP047394.1"/>
</dbReference>
<name>A0A6I6UUY5_9BACI</name>
<reference evidence="2 3" key="1">
    <citation type="submission" date="2019-06" db="EMBL/GenBank/DDBJ databases">
        <title>An operon consisting of a P-type ATPase gene and a transcriptional regular gene given the different cadmium resistance in Bacillus vietamensis 151-6 and Bacillus marisflavi 151-25.</title>
        <authorList>
            <person name="Yu X."/>
        </authorList>
    </citation>
    <scope>NUCLEOTIDE SEQUENCE [LARGE SCALE GENOMIC DNA]</scope>
    <source>
        <strain evidence="2 3">151-6</strain>
    </source>
</reference>
<proteinExistence type="predicted"/>
<dbReference type="PROSITE" id="PS51257">
    <property type="entry name" value="PROKAR_LIPOPROTEIN"/>
    <property type="match status" value="1"/>
</dbReference>
<dbReference type="Proteomes" id="UP000465062">
    <property type="component" value="Chromosome"/>
</dbReference>